<accession>A0A2W6MRE3</accession>
<organism evidence="1 2">
    <name type="scientific">Helicobacter valdiviensis</name>
    <dbReference type="NCBI Taxonomy" id="1458358"/>
    <lineage>
        <taxon>Bacteria</taxon>
        <taxon>Pseudomonadati</taxon>
        <taxon>Campylobacterota</taxon>
        <taxon>Epsilonproteobacteria</taxon>
        <taxon>Campylobacterales</taxon>
        <taxon>Helicobacteraceae</taxon>
        <taxon>Helicobacter</taxon>
    </lineage>
</organism>
<gene>
    <name evidence="1" type="ORF">B6S12_10700</name>
</gene>
<dbReference type="Proteomes" id="UP000249746">
    <property type="component" value="Unassembled WGS sequence"/>
</dbReference>
<evidence type="ECO:0000313" key="1">
    <source>
        <dbReference type="EMBL" id="PZT47134.1"/>
    </source>
</evidence>
<dbReference type="AlphaFoldDB" id="A0A2W6MRE3"/>
<proteinExistence type="predicted"/>
<dbReference type="RefSeq" id="WP_111230737.1">
    <property type="nucleotide sequence ID" value="NZ_NBIU01000111.1"/>
</dbReference>
<name>A0A2W6MRE3_9HELI</name>
<dbReference type="EMBL" id="NBIU01000111">
    <property type="protein sequence ID" value="PZT47134.1"/>
    <property type="molecule type" value="Genomic_DNA"/>
</dbReference>
<comment type="caution">
    <text evidence="1">The sequence shown here is derived from an EMBL/GenBank/DDBJ whole genome shotgun (WGS) entry which is preliminary data.</text>
</comment>
<protein>
    <submittedName>
        <fullName evidence="1">Uncharacterized protein</fullName>
    </submittedName>
</protein>
<sequence>MQSINLDRREALKSFNKIAILGFGGFMLLKQNLIELSLENEAFATAKKFSSLQELKEHIYLNINLDKVCKEAFVYEDYNVLKKYFLNPSLYYSNNELLEKEFKLDNKTLNIKAPKSFIKALENIIKYDNNSKTLTGFMYQKEFVPNRLDV</sequence>
<reference evidence="1 2" key="1">
    <citation type="submission" date="2017-03" db="EMBL/GenBank/DDBJ databases">
        <title>Genomic and clinical evidence uncovers the enterohepatic species Helicobacter valdiviensis as a potential human intestinal pathogen.</title>
        <authorList>
            <person name="Fresia P."/>
            <person name="Jara R."/>
            <person name="Sierra R."/>
            <person name="Ferres I."/>
            <person name="Greif G."/>
            <person name="Iraola G."/>
            <person name="Collado L."/>
        </authorList>
    </citation>
    <scope>NUCLEOTIDE SEQUENCE [LARGE SCALE GENOMIC DNA]</scope>
    <source>
        <strain evidence="1 2">WBE14</strain>
    </source>
</reference>
<keyword evidence="2" id="KW-1185">Reference proteome</keyword>
<evidence type="ECO:0000313" key="2">
    <source>
        <dbReference type="Proteomes" id="UP000249746"/>
    </source>
</evidence>
<dbReference type="OrthoDB" id="5355134at2"/>